<name>A0ABC8K602_ERUVS</name>
<evidence type="ECO:0000313" key="1">
    <source>
        <dbReference type="EMBL" id="CAH8354283.1"/>
    </source>
</evidence>
<feature type="non-terminal residue" evidence="1">
    <location>
        <position position="64"/>
    </location>
</feature>
<organism evidence="1 2">
    <name type="scientific">Eruca vesicaria subsp. sativa</name>
    <name type="common">Garden rocket</name>
    <name type="synonym">Eruca sativa</name>
    <dbReference type="NCBI Taxonomy" id="29727"/>
    <lineage>
        <taxon>Eukaryota</taxon>
        <taxon>Viridiplantae</taxon>
        <taxon>Streptophyta</taxon>
        <taxon>Embryophyta</taxon>
        <taxon>Tracheophyta</taxon>
        <taxon>Spermatophyta</taxon>
        <taxon>Magnoliopsida</taxon>
        <taxon>eudicotyledons</taxon>
        <taxon>Gunneridae</taxon>
        <taxon>Pentapetalae</taxon>
        <taxon>rosids</taxon>
        <taxon>malvids</taxon>
        <taxon>Brassicales</taxon>
        <taxon>Brassicaceae</taxon>
        <taxon>Brassiceae</taxon>
        <taxon>Eruca</taxon>
    </lineage>
</organism>
<proteinExistence type="predicted"/>
<keyword evidence="2" id="KW-1185">Reference proteome</keyword>
<dbReference type="AlphaFoldDB" id="A0ABC8K602"/>
<protein>
    <submittedName>
        <fullName evidence="1">Uncharacterized protein</fullName>
    </submittedName>
</protein>
<evidence type="ECO:0000313" key="2">
    <source>
        <dbReference type="Proteomes" id="UP001642260"/>
    </source>
</evidence>
<dbReference type="Proteomes" id="UP001642260">
    <property type="component" value="Unassembled WGS sequence"/>
</dbReference>
<comment type="caution">
    <text evidence="1">The sequence shown here is derived from an EMBL/GenBank/DDBJ whole genome shotgun (WGS) entry which is preliminary data.</text>
</comment>
<gene>
    <name evidence="1" type="ORF">ERUC_LOCUS20038</name>
</gene>
<sequence length="64" mass="7149">METKQLLCFLETPVRSLLGDKFLSLSMRSKSSNQAVSCDEENKATAPMIALEGSLTEHWHLMGH</sequence>
<dbReference type="EMBL" id="CAKOAT010190488">
    <property type="protein sequence ID" value="CAH8354283.1"/>
    <property type="molecule type" value="Genomic_DNA"/>
</dbReference>
<reference evidence="1 2" key="1">
    <citation type="submission" date="2022-03" db="EMBL/GenBank/DDBJ databases">
        <authorList>
            <person name="Macdonald S."/>
            <person name="Ahmed S."/>
            <person name="Newling K."/>
        </authorList>
    </citation>
    <scope>NUCLEOTIDE SEQUENCE [LARGE SCALE GENOMIC DNA]</scope>
</reference>
<accession>A0ABC8K602</accession>